<evidence type="ECO:0000313" key="2">
    <source>
        <dbReference type="EMBL" id="GHH54341.1"/>
    </source>
</evidence>
<evidence type="ECO:0000313" key="3">
    <source>
        <dbReference type="Proteomes" id="UP000605568"/>
    </source>
</evidence>
<sequence>MSHALPPGDSGTTIERKEVDQMLKTPDFGDEYGDQDVRCVGTSGYHDLGDYYGI</sequence>
<accession>A0ABQ3MMY0</accession>
<name>A0ABQ3MMY0_9PSEU</name>
<reference evidence="3" key="1">
    <citation type="journal article" date="2019" name="Int. J. Syst. Evol. Microbiol.">
        <title>The Global Catalogue of Microorganisms (GCM) 10K type strain sequencing project: providing services to taxonomists for standard genome sequencing and annotation.</title>
        <authorList>
            <consortium name="The Broad Institute Genomics Platform"/>
            <consortium name="The Broad Institute Genome Sequencing Center for Infectious Disease"/>
            <person name="Wu L."/>
            <person name="Ma J."/>
        </authorList>
    </citation>
    <scope>NUCLEOTIDE SEQUENCE [LARGE SCALE GENOMIC DNA]</scope>
    <source>
        <strain evidence="3">CGMCC 4.7367</strain>
    </source>
</reference>
<evidence type="ECO:0000256" key="1">
    <source>
        <dbReference type="SAM" id="MobiDB-lite"/>
    </source>
</evidence>
<gene>
    <name evidence="2" type="ORF">GCM10017774_69170</name>
</gene>
<protein>
    <submittedName>
        <fullName evidence="2">Uncharacterized protein</fullName>
    </submittedName>
</protein>
<feature type="region of interest" description="Disordered" evidence="1">
    <location>
        <begin position="1"/>
        <end position="36"/>
    </location>
</feature>
<organism evidence="2 3">
    <name type="scientific">Lentzea cavernae</name>
    <dbReference type="NCBI Taxonomy" id="2020703"/>
    <lineage>
        <taxon>Bacteria</taxon>
        <taxon>Bacillati</taxon>
        <taxon>Actinomycetota</taxon>
        <taxon>Actinomycetes</taxon>
        <taxon>Pseudonocardiales</taxon>
        <taxon>Pseudonocardiaceae</taxon>
        <taxon>Lentzea</taxon>
    </lineage>
</organism>
<keyword evidence="3" id="KW-1185">Reference proteome</keyword>
<proteinExistence type="predicted"/>
<dbReference type="EMBL" id="BNAR01000013">
    <property type="protein sequence ID" value="GHH54341.1"/>
    <property type="molecule type" value="Genomic_DNA"/>
</dbReference>
<dbReference type="Proteomes" id="UP000605568">
    <property type="component" value="Unassembled WGS sequence"/>
</dbReference>
<comment type="caution">
    <text evidence="2">The sequence shown here is derived from an EMBL/GenBank/DDBJ whole genome shotgun (WGS) entry which is preliminary data.</text>
</comment>